<evidence type="ECO:0008006" key="3">
    <source>
        <dbReference type="Google" id="ProtNLM"/>
    </source>
</evidence>
<name>A0A4Y0BQ43_ANOFN</name>
<feature type="chain" id="PRO_5021258942" description="Protein TsetseEP domain-containing protein" evidence="1">
    <location>
        <begin position="20"/>
        <end position="509"/>
    </location>
</feature>
<protein>
    <recommendedName>
        <fullName evidence="3">Protein TsetseEP domain-containing protein</fullName>
    </recommendedName>
</protein>
<accession>A0A4Y0BQ43</accession>
<reference evidence="2" key="1">
    <citation type="submission" date="2020-05" db="UniProtKB">
        <authorList>
            <consortium name="EnsemblMetazoa"/>
        </authorList>
    </citation>
    <scope>IDENTIFICATION</scope>
    <source>
        <strain evidence="2">FUMOZ</strain>
    </source>
</reference>
<keyword evidence="1" id="KW-0732">Signal</keyword>
<evidence type="ECO:0000313" key="2">
    <source>
        <dbReference type="EnsemblMetazoa" id="AFUN022085-PA"/>
    </source>
</evidence>
<dbReference type="AlphaFoldDB" id="A0A4Y0BQ43"/>
<organism evidence="2">
    <name type="scientific">Anopheles funestus</name>
    <name type="common">African malaria mosquito</name>
    <dbReference type="NCBI Taxonomy" id="62324"/>
    <lineage>
        <taxon>Eukaryota</taxon>
        <taxon>Metazoa</taxon>
        <taxon>Ecdysozoa</taxon>
        <taxon>Arthropoda</taxon>
        <taxon>Hexapoda</taxon>
        <taxon>Insecta</taxon>
        <taxon>Pterygota</taxon>
        <taxon>Neoptera</taxon>
        <taxon>Endopterygota</taxon>
        <taxon>Diptera</taxon>
        <taxon>Nematocera</taxon>
        <taxon>Culicoidea</taxon>
        <taxon>Culicidae</taxon>
        <taxon>Anophelinae</taxon>
        <taxon>Anopheles</taxon>
    </lineage>
</organism>
<sequence>MNRLVLAFGIVCLLQGLSAEPRPQFGLENELPAGNRIDSMKSDVSDILNDIGDLTVTDVTSGVTNLESTESNIENFIYYFDSATTTLMDNFDLLMDATTGDIDGAFDPFIQEIDNVLEYLGEDGATYISNIAELGYSGISDELTDASEFFSAGLEDLKAKTETVKGNVAAAYTVADSADVDTATLRQYVTLSSMYNMLNSMTKLRSYLPILQYILETVIENIAEADSFVNELMDRLDNEIDPFAEELAEDIDDALYEIDGAIDDRVNDIYDDLSDILSNIEALSVIADASETPALVTPITDMKNLFYINGMDANYEPMWEAFDDVYTAIEDLFSSLTADSDLSDDPLTIQLVDTLVGNDKYGRYCYNKYKDLVMGLFDLSYNGAYLCVDKELVRIDHLYYTLMTIFDLLMVDYEDFEDQVGVCDSLSDAGNSFTGDCLSSLNTFYTALETATEDKLNLLFTIATDEAVAIENRLLMCFELVNLDVSVIQAGEISEGLAICAEDGPTGSD</sequence>
<dbReference type="VEuPathDB" id="VectorBase:AFUN022085"/>
<dbReference type="VEuPathDB" id="VectorBase:AFUN2_001512"/>
<dbReference type="EnsemblMetazoa" id="AFUN022085-RA">
    <property type="protein sequence ID" value="AFUN022085-PA"/>
    <property type="gene ID" value="AFUN022085"/>
</dbReference>
<evidence type="ECO:0000256" key="1">
    <source>
        <dbReference type="SAM" id="SignalP"/>
    </source>
</evidence>
<proteinExistence type="predicted"/>
<feature type="signal peptide" evidence="1">
    <location>
        <begin position="1"/>
        <end position="19"/>
    </location>
</feature>